<evidence type="ECO:0000313" key="4">
    <source>
        <dbReference type="EMBL" id="OEH48190.1"/>
    </source>
</evidence>
<keyword evidence="5" id="KW-1185">Reference proteome</keyword>
<dbReference type="PANTHER" id="PTHR43581:SF2">
    <property type="entry name" value="EXCINUCLEASE ATPASE SUBUNIT"/>
    <property type="match status" value="1"/>
</dbReference>
<evidence type="ECO:0000259" key="3">
    <source>
        <dbReference type="Pfam" id="PF20469"/>
    </source>
</evidence>
<dbReference type="InterPro" id="IPR041685">
    <property type="entry name" value="AAA_GajA/Old/RecF-like"/>
</dbReference>
<dbReference type="Pfam" id="PF13175">
    <property type="entry name" value="AAA_15"/>
    <property type="match status" value="1"/>
</dbReference>
<feature type="domain" description="Endonuclease GajA/Old nuclease/RecF-like AAA" evidence="2">
    <location>
        <begin position="1"/>
        <end position="462"/>
    </location>
</feature>
<organism evidence="4 5">
    <name type="scientific">Legionella parisiensis</name>
    <dbReference type="NCBI Taxonomy" id="45071"/>
    <lineage>
        <taxon>Bacteria</taxon>
        <taxon>Pseudomonadati</taxon>
        <taxon>Pseudomonadota</taxon>
        <taxon>Gammaproteobacteria</taxon>
        <taxon>Legionellales</taxon>
        <taxon>Legionellaceae</taxon>
        <taxon>Legionella</taxon>
    </lineage>
</organism>
<dbReference type="Gene3D" id="3.40.50.300">
    <property type="entry name" value="P-loop containing nucleotide triphosphate hydrolases"/>
    <property type="match status" value="1"/>
</dbReference>
<dbReference type="OrthoDB" id="3322489at2"/>
<reference evidence="4 5" key="1">
    <citation type="submission" date="2016-02" db="EMBL/GenBank/DDBJ databases">
        <title>Secondary metabolites in Legionella.</title>
        <authorList>
            <person name="Tobias N.J."/>
            <person name="Bode H.B."/>
        </authorList>
    </citation>
    <scope>NUCLEOTIDE SEQUENCE [LARGE SCALE GENOMIC DNA]</scope>
    <source>
        <strain evidence="4 5">DSM 19216</strain>
    </source>
</reference>
<gene>
    <name evidence="4" type="primary">recF_1</name>
    <name evidence="4" type="ORF">lpari_00841</name>
</gene>
<dbReference type="RefSeq" id="WP_058517938.1">
    <property type="nucleotide sequence ID" value="NZ_CAAAIE010000008.1"/>
</dbReference>
<dbReference type="STRING" id="45071.Lpar_2146"/>
<dbReference type="SUPFAM" id="SSF52540">
    <property type="entry name" value="P-loop containing nucleoside triphosphate hydrolases"/>
    <property type="match status" value="1"/>
</dbReference>
<dbReference type="AlphaFoldDB" id="A0A1E5JUN2"/>
<dbReference type="InterPro" id="IPR034139">
    <property type="entry name" value="TOPRIM_OLD"/>
</dbReference>
<dbReference type="Proteomes" id="UP000095229">
    <property type="component" value="Unassembled WGS sequence"/>
</dbReference>
<evidence type="ECO:0000256" key="1">
    <source>
        <dbReference type="SAM" id="MobiDB-lite"/>
    </source>
</evidence>
<comment type="caution">
    <text evidence="4">The sequence shown here is derived from an EMBL/GenBank/DDBJ whole genome shotgun (WGS) entry which is preliminary data.</text>
</comment>
<dbReference type="PANTHER" id="PTHR43581">
    <property type="entry name" value="ATP/GTP PHOSPHATASE"/>
    <property type="match status" value="1"/>
</dbReference>
<dbReference type="PATRIC" id="fig|45071.6.peg.2305"/>
<protein>
    <submittedName>
        <fullName evidence="4">DNA replication and repair protein RecF</fullName>
    </submittedName>
</protein>
<feature type="region of interest" description="Disordered" evidence="1">
    <location>
        <begin position="233"/>
        <end position="259"/>
    </location>
</feature>
<evidence type="ECO:0000259" key="2">
    <source>
        <dbReference type="Pfam" id="PF13175"/>
    </source>
</evidence>
<dbReference type="InterPro" id="IPR027417">
    <property type="entry name" value="P-loop_NTPase"/>
</dbReference>
<name>A0A1E5JUN2_9GAMM</name>
<sequence length="771" mass="87399">MRISFIEVQNFRKLKSIRIDLSKNRTLFVGANNSGKTTAMIALRRFLVDQKFNAYDFTLSNWTQINKIGAKWEKADITPLDLTEWEGTLPLMDVWLDVEPNEIHYVQHLLPTLDWTGGLLGVRLRLEPKKLEELHNEYVVARHHAISTINSAKQDKDRDYKVPLWPSCMKDFLERSLSSRFRVHSYILDPNKLVAPKNGSAQPQLLSPTAEYMEENPFAGLIRIDEINAQRGFSDAHSNGDSFSERGEENIGRGDTRKLSNQLRSYYDKHLDPSEMPESGDVDALEAIHEAQEIFDKKLATSFSEVLKEVQNLGYPGISDPTLTISTRIKPMDGLNHPSALQYEVISNYEDVQGIPPRLPEQYNGLGYQNLISMVFRLMSFRNEWMQVGKIGKKAITKSSETAFPPPLHLVLVEEPEAHLHVQVQQVFIRRAYEILRNHQDLKENRTLTTQLVVSTHSSHIAHECEFECLRYFRRKPASNPGDVPTSTIINLSEVFGKQDETAKFVTRYLKSAHCDLFFADAAIFIEGAAERMMIPHFIRENFPNLNQRYLTLLEIGGSHAHCFRPLIEHLGLTTLIISDIDAAENKGRKPSQPIVKGGNQVTRNTTLRTWIPGKESIDDLLDSAPSDKIKIYSEANFLVRVAYQLPLKITLDPSAGEINIAANTFEDALVYENIDLFKTLEGNGLVKKFNEALNQNKTPADLTTAMFEALKSGSKAEFALDLLFLKDPKVFNVPTYIREGLEWLQEQVCNKEEVSENISLSSSDQGGVAQ</sequence>
<accession>A0A1E5JUN2</accession>
<dbReference type="CDD" id="cd01026">
    <property type="entry name" value="TOPRIM_OLD"/>
    <property type="match status" value="1"/>
</dbReference>
<evidence type="ECO:0000313" key="5">
    <source>
        <dbReference type="Proteomes" id="UP000095229"/>
    </source>
</evidence>
<feature type="domain" description="OLD protein-like TOPRIM" evidence="3">
    <location>
        <begin position="518"/>
        <end position="582"/>
    </location>
</feature>
<dbReference type="InterPro" id="IPR051396">
    <property type="entry name" value="Bact_Antivir_Def_Nuclease"/>
</dbReference>
<feature type="compositionally biased region" description="Basic and acidic residues" evidence="1">
    <location>
        <begin position="243"/>
        <end position="258"/>
    </location>
</feature>
<dbReference type="EMBL" id="LSOG01000024">
    <property type="protein sequence ID" value="OEH48190.1"/>
    <property type="molecule type" value="Genomic_DNA"/>
</dbReference>
<dbReference type="Pfam" id="PF20469">
    <property type="entry name" value="OLD-like_TOPRIM"/>
    <property type="match status" value="1"/>
</dbReference>
<proteinExistence type="predicted"/>